<reference evidence="1 2" key="1">
    <citation type="submission" date="2016-05" db="EMBL/GenBank/DDBJ databases">
        <title>Single-cell genome of chain-forming Candidatus Thiomargarita nelsonii and comparison to other large sulfur-oxidizing bacteria.</title>
        <authorList>
            <person name="Winkel M."/>
            <person name="Salman V."/>
            <person name="Woyke T."/>
            <person name="Schulz-Vogt H."/>
            <person name="Richter M."/>
            <person name="Flood B."/>
            <person name="Bailey J."/>
            <person name="Amann R."/>
            <person name="Mussmann M."/>
        </authorList>
    </citation>
    <scope>NUCLEOTIDE SEQUENCE [LARGE SCALE GENOMIC DNA]</scope>
    <source>
        <strain evidence="1 2">THI036</strain>
    </source>
</reference>
<dbReference type="Proteomes" id="UP000076962">
    <property type="component" value="Unassembled WGS sequence"/>
</dbReference>
<keyword evidence="2" id="KW-1185">Reference proteome</keyword>
<proteinExistence type="predicted"/>
<dbReference type="EMBL" id="LUTY01000093">
    <property type="protein sequence ID" value="OAD23930.1"/>
    <property type="molecule type" value="Genomic_DNA"/>
</dbReference>
<comment type="caution">
    <text evidence="1">The sequence shown here is derived from an EMBL/GenBank/DDBJ whole genome shotgun (WGS) entry which is preliminary data.</text>
</comment>
<gene>
    <name evidence="1" type="ORF">THIOM_000223</name>
</gene>
<dbReference type="AlphaFoldDB" id="A0A176S7E3"/>
<evidence type="ECO:0000313" key="1">
    <source>
        <dbReference type="EMBL" id="OAD23930.1"/>
    </source>
</evidence>
<organism evidence="1 2">
    <name type="scientific">Candidatus Thiomargarita nelsonii</name>
    <dbReference type="NCBI Taxonomy" id="1003181"/>
    <lineage>
        <taxon>Bacteria</taxon>
        <taxon>Pseudomonadati</taxon>
        <taxon>Pseudomonadota</taxon>
        <taxon>Gammaproteobacteria</taxon>
        <taxon>Thiotrichales</taxon>
        <taxon>Thiotrichaceae</taxon>
        <taxon>Thiomargarita</taxon>
    </lineage>
</organism>
<name>A0A176S7E3_9GAMM</name>
<evidence type="ECO:0000313" key="2">
    <source>
        <dbReference type="Proteomes" id="UP000076962"/>
    </source>
</evidence>
<sequence>MLGKDDRGRPDAPYRFHAILPWATYKELGADAFALARWAFSKEVLGRRYGSTRGEEEGEIFSPQVYKNFPPELKIDRQPDVTFLEKHLADQQQLAFFLGALIAGVAPPMRFMDDGHASQWSTYDPWSERVPTNGERLLEELYQCLPYETRSLCNISTGWKQCDFQFQLALDNESSDNVAVALKLAVDALDENARGKAQAVVDGYVNPLFEALEKEDVQSFNQLRRPDLGE</sequence>
<protein>
    <submittedName>
        <fullName evidence="1">Uncharacterized protein</fullName>
    </submittedName>
</protein>
<accession>A0A176S7E3</accession>